<gene>
    <name evidence="2" type="ORF">AB5J48_30645</name>
</gene>
<feature type="domain" description="Glyoxalase/fosfomycin resistance/dioxygenase" evidence="1">
    <location>
        <begin position="9"/>
        <end position="131"/>
    </location>
</feature>
<dbReference type="EMBL" id="CP163433">
    <property type="protein sequence ID" value="XDQ22229.1"/>
    <property type="molecule type" value="Genomic_DNA"/>
</dbReference>
<dbReference type="PANTHER" id="PTHR33990">
    <property type="entry name" value="PROTEIN YJDN-RELATED"/>
    <property type="match status" value="1"/>
</dbReference>
<proteinExistence type="predicted"/>
<organism evidence="2">
    <name type="scientific">Streptomyces sp. R17</name>
    <dbReference type="NCBI Taxonomy" id="3238626"/>
    <lineage>
        <taxon>Bacteria</taxon>
        <taxon>Bacillati</taxon>
        <taxon>Actinomycetota</taxon>
        <taxon>Actinomycetes</taxon>
        <taxon>Kitasatosporales</taxon>
        <taxon>Streptomycetaceae</taxon>
        <taxon>Streptomyces</taxon>
    </lineage>
</organism>
<dbReference type="RefSeq" id="WP_086685800.1">
    <property type="nucleotide sequence ID" value="NZ_CP163433.1"/>
</dbReference>
<dbReference type="CDD" id="cd06588">
    <property type="entry name" value="PhnB_like"/>
    <property type="match status" value="1"/>
</dbReference>
<evidence type="ECO:0000259" key="1">
    <source>
        <dbReference type="Pfam" id="PF00903"/>
    </source>
</evidence>
<reference evidence="2" key="1">
    <citation type="submission" date="2024-07" db="EMBL/GenBank/DDBJ databases">
        <authorList>
            <person name="Yu S.T."/>
        </authorList>
    </citation>
    <scope>NUCLEOTIDE SEQUENCE</scope>
    <source>
        <strain evidence="2">R17</strain>
    </source>
</reference>
<dbReference type="Gene3D" id="3.10.180.10">
    <property type="entry name" value="2,3-Dihydroxybiphenyl 1,2-Dioxygenase, domain 1"/>
    <property type="match status" value="1"/>
</dbReference>
<dbReference type="PANTHER" id="PTHR33990:SF1">
    <property type="entry name" value="PROTEIN YJDN"/>
    <property type="match status" value="1"/>
</dbReference>
<dbReference type="InterPro" id="IPR004360">
    <property type="entry name" value="Glyas_Fos-R_dOase_dom"/>
</dbReference>
<evidence type="ECO:0000313" key="2">
    <source>
        <dbReference type="EMBL" id="XDQ22229.1"/>
    </source>
</evidence>
<accession>A0AB39NVS8</accession>
<dbReference type="Pfam" id="PF00903">
    <property type="entry name" value="Glyoxalase"/>
    <property type="match status" value="1"/>
</dbReference>
<dbReference type="InterPro" id="IPR029068">
    <property type="entry name" value="Glyas_Bleomycin-R_OHBP_Dase"/>
</dbReference>
<sequence length="138" mass="15177">MAPLLNPYLNFDGNAREAMEYYKEVFGGDLNLHTFGEMGGGAGQEYADKIMHGMLTTPDGFTIMGSDGPPGMEYASGNNFAVSLSGEEEDTLRRYWEKLSDGGQVSVPLERQMWGDIFGMCTDRFGVPWMVNISTPQG</sequence>
<dbReference type="AlphaFoldDB" id="A0AB39NVS8"/>
<dbReference type="SUPFAM" id="SSF54593">
    <property type="entry name" value="Glyoxalase/Bleomycin resistance protein/Dihydroxybiphenyl dioxygenase"/>
    <property type="match status" value="1"/>
</dbReference>
<dbReference type="InterPro" id="IPR028973">
    <property type="entry name" value="PhnB-like"/>
</dbReference>
<name>A0AB39NVS8_9ACTN</name>
<protein>
    <submittedName>
        <fullName evidence="2">VOC family protein</fullName>
    </submittedName>
</protein>